<dbReference type="PRINTS" id="PR00420">
    <property type="entry name" value="RNGMNOXGNASE"/>
</dbReference>
<dbReference type="Gene3D" id="3.50.50.60">
    <property type="entry name" value="FAD/NAD(P)-binding domain"/>
    <property type="match status" value="1"/>
</dbReference>
<dbReference type="OrthoDB" id="3356051at2"/>
<name>A0A3A1TW40_9MICO</name>
<reference evidence="3" key="1">
    <citation type="submission" date="2018-09" db="EMBL/GenBank/DDBJ databases">
        <authorList>
            <person name="Kim I."/>
        </authorList>
    </citation>
    <scope>NUCLEOTIDE SEQUENCE [LARGE SCALE GENOMIC DNA]</scope>
    <source>
        <strain evidence="3">DD4a</strain>
    </source>
</reference>
<dbReference type="Proteomes" id="UP000265742">
    <property type="component" value="Unassembled WGS sequence"/>
</dbReference>
<protein>
    <submittedName>
        <fullName evidence="2">FAD-binding monooxygenase</fullName>
    </submittedName>
</protein>
<dbReference type="EMBL" id="QXTG01000002">
    <property type="protein sequence ID" value="RIX27808.1"/>
    <property type="molecule type" value="Genomic_DNA"/>
</dbReference>
<dbReference type="GO" id="GO:0004497">
    <property type="term" value="F:monooxygenase activity"/>
    <property type="evidence" value="ECO:0007669"/>
    <property type="project" value="UniProtKB-KW"/>
</dbReference>
<dbReference type="PANTHER" id="PTHR46865">
    <property type="entry name" value="OXIDOREDUCTASE-RELATED"/>
    <property type="match status" value="1"/>
</dbReference>
<keyword evidence="2" id="KW-0503">Monooxygenase</keyword>
<keyword evidence="3" id="KW-1185">Reference proteome</keyword>
<dbReference type="InterPro" id="IPR036188">
    <property type="entry name" value="FAD/NAD-bd_sf"/>
</dbReference>
<accession>A0A3A1TW40</accession>
<dbReference type="Pfam" id="PF01494">
    <property type="entry name" value="FAD_binding_3"/>
    <property type="match status" value="1"/>
</dbReference>
<evidence type="ECO:0000259" key="1">
    <source>
        <dbReference type="Pfam" id="PF01494"/>
    </source>
</evidence>
<dbReference type="RefSeq" id="WP_119482117.1">
    <property type="nucleotide sequence ID" value="NZ_QXTG01000002.1"/>
</dbReference>
<comment type="caution">
    <text evidence="2">The sequence shown here is derived from an EMBL/GenBank/DDBJ whole genome shotgun (WGS) entry which is preliminary data.</text>
</comment>
<dbReference type="GO" id="GO:0071949">
    <property type="term" value="F:FAD binding"/>
    <property type="evidence" value="ECO:0007669"/>
    <property type="project" value="InterPro"/>
</dbReference>
<keyword evidence="2" id="KW-0560">Oxidoreductase</keyword>
<dbReference type="PANTHER" id="PTHR46865:SF2">
    <property type="entry name" value="MONOOXYGENASE"/>
    <property type="match status" value="1"/>
</dbReference>
<sequence length="409" mass="43864">MRAARHVLIAGASIAGPLLAFWLDRAGFRTTIVERSPAFREGGQNIDVRGAAREVLRRAGLEDAVLAASTGEQGTRFLDERGAVLAEFPVSGSETDGPTAEMEVLRGDLARILLDALGDRTAIRWGDRIKGLTEVADGVDVAFEHGGAERFDLVVAADGIRSTTRGLAFGDEVTIRSLGLDMTWLTLPREDQDTDWWDWCVVEGGGVNLRPDRHGTTRALLSETTADREEHAATERFGTDARSAEEQIAHLRERFGTTGWAAPRILDALEQADDLYFEAIGQVHAPRWSSGRVALTGDAAWCASPVSGIGTSLAVVGAYVLAGELSAAEDHRSALEAYEAAMRPWVERGQHLPPGTPRLLNPTSRLGTALLRGGLRVAGTRPAQALAAHAVSPPADEFELPDYPALRAG</sequence>
<dbReference type="InterPro" id="IPR002938">
    <property type="entry name" value="FAD-bd"/>
</dbReference>
<dbReference type="AlphaFoldDB" id="A0A3A1TW40"/>
<evidence type="ECO:0000313" key="3">
    <source>
        <dbReference type="Proteomes" id="UP000265742"/>
    </source>
</evidence>
<organism evidence="2 3">
    <name type="scientific">Amnibacterium setariae</name>
    <dbReference type="NCBI Taxonomy" id="2306585"/>
    <lineage>
        <taxon>Bacteria</taxon>
        <taxon>Bacillati</taxon>
        <taxon>Actinomycetota</taxon>
        <taxon>Actinomycetes</taxon>
        <taxon>Micrococcales</taxon>
        <taxon>Microbacteriaceae</taxon>
        <taxon>Amnibacterium</taxon>
    </lineage>
</organism>
<dbReference type="InterPro" id="IPR051704">
    <property type="entry name" value="FAD_aromatic-hydroxylase"/>
</dbReference>
<evidence type="ECO:0000313" key="2">
    <source>
        <dbReference type="EMBL" id="RIX27808.1"/>
    </source>
</evidence>
<gene>
    <name evidence="2" type="ORF">D1781_09720</name>
</gene>
<proteinExistence type="predicted"/>
<feature type="domain" description="FAD-binding" evidence="1">
    <location>
        <begin position="6"/>
        <end position="347"/>
    </location>
</feature>
<dbReference type="Gene3D" id="3.30.9.10">
    <property type="entry name" value="D-Amino Acid Oxidase, subunit A, domain 2"/>
    <property type="match status" value="1"/>
</dbReference>
<dbReference type="SUPFAM" id="SSF51905">
    <property type="entry name" value="FAD/NAD(P)-binding domain"/>
    <property type="match status" value="1"/>
</dbReference>